<proteinExistence type="predicted"/>
<organism evidence="1 2">
    <name type="scientific">Trifolium pratense</name>
    <name type="common">Red clover</name>
    <dbReference type="NCBI Taxonomy" id="57577"/>
    <lineage>
        <taxon>Eukaryota</taxon>
        <taxon>Viridiplantae</taxon>
        <taxon>Streptophyta</taxon>
        <taxon>Embryophyta</taxon>
        <taxon>Tracheophyta</taxon>
        <taxon>Spermatophyta</taxon>
        <taxon>Magnoliopsida</taxon>
        <taxon>eudicotyledons</taxon>
        <taxon>Gunneridae</taxon>
        <taxon>Pentapetalae</taxon>
        <taxon>rosids</taxon>
        <taxon>fabids</taxon>
        <taxon>Fabales</taxon>
        <taxon>Fabaceae</taxon>
        <taxon>Papilionoideae</taxon>
        <taxon>50 kb inversion clade</taxon>
        <taxon>NPAAA clade</taxon>
        <taxon>Hologalegina</taxon>
        <taxon>IRL clade</taxon>
        <taxon>Trifolieae</taxon>
        <taxon>Trifolium</taxon>
    </lineage>
</organism>
<accession>A0ACB0KZC5</accession>
<name>A0ACB0KZC5_TRIPR</name>
<protein>
    <submittedName>
        <fullName evidence="1">Uncharacterized protein</fullName>
    </submittedName>
</protein>
<gene>
    <name evidence="1" type="ORF">MILVUS5_LOCUS27043</name>
</gene>
<evidence type="ECO:0000313" key="2">
    <source>
        <dbReference type="Proteomes" id="UP001177021"/>
    </source>
</evidence>
<comment type="caution">
    <text evidence="1">The sequence shown here is derived from an EMBL/GenBank/DDBJ whole genome shotgun (WGS) entry which is preliminary data.</text>
</comment>
<sequence length="166" mass="18809">MGTMERLKFLMYSGYIRDLATLVVAYGISINLVEVTWKSKLKAQFPSPNEYSSFMGDFSTATRIATFTMMLVSQFIFDEYGWGVAAKITPSVLLLTGVGFFSVLLLGSRTRYWKAWNDSTASCCICRCLAKLLITAYLIPAKKWPTYPCIRIPRFELFPPTLSSYL</sequence>
<dbReference type="EMBL" id="CASHSV030000311">
    <property type="protein sequence ID" value="CAJ2661308.1"/>
    <property type="molecule type" value="Genomic_DNA"/>
</dbReference>
<dbReference type="Proteomes" id="UP001177021">
    <property type="component" value="Unassembled WGS sequence"/>
</dbReference>
<keyword evidence="2" id="KW-1185">Reference proteome</keyword>
<evidence type="ECO:0000313" key="1">
    <source>
        <dbReference type="EMBL" id="CAJ2661308.1"/>
    </source>
</evidence>
<reference evidence="1" key="1">
    <citation type="submission" date="2023-10" db="EMBL/GenBank/DDBJ databases">
        <authorList>
            <person name="Rodriguez Cubillos JULIANA M."/>
            <person name="De Vega J."/>
        </authorList>
    </citation>
    <scope>NUCLEOTIDE SEQUENCE</scope>
</reference>